<feature type="chain" id="PRO_5020815182" description="Carboxylic ester hydrolase" evidence="3">
    <location>
        <begin position="23"/>
        <end position="547"/>
    </location>
</feature>
<dbReference type="Gene3D" id="3.40.50.1820">
    <property type="entry name" value="alpha/beta hydrolase"/>
    <property type="match status" value="1"/>
</dbReference>
<keyword evidence="3" id="KW-0732">Signal</keyword>
<dbReference type="PANTHER" id="PTHR11559">
    <property type="entry name" value="CARBOXYLESTERASE"/>
    <property type="match status" value="1"/>
</dbReference>
<dbReference type="EC" id="3.1.1.-" evidence="3"/>
<dbReference type="InterPro" id="IPR050309">
    <property type="entry name" value="Type-B_Carboxylest/Lipase"/>
</dbReference>
<dbReference type="InterPro" id="IPR002018">
    <property type="entry name" value="CarbesteraseB"/>
</dbReference>
<dbReference type="Proteomes" id="UP000292957">
    <property type="component" value="Unassembled WGS sequence"/>
</dbReference>
<dbReference type="AlphaFoldDB" id="A0A4Q9MEJ5"/>
<evidence type="ECO:0000256" key="3">
    <source>
        <dbReference type="RuleBase" id="RU361235"/>
    </source>
</evidence>
<evidence type="ECO:0000259" key="4">
    <source>
        <dbReference type="Pfam" id="PF00135"/>
    </source>
</evidence>
<protein>
    <recommendedName>
        <fullName evidence="3">Carboxylic ester hydrolase</fullName>
        <ecNumber evidence="3">3.1.1.-</ecNumber>
    </recommendedName>
</protein>
<feature type="domain" description="Carboxylesterase type B" evidence="4">
    <location>
        <begin position="49"/>
        <end position="514"/>
    </location>
</feature>
<proteinExistence type="inferred from homology"/>
<comment type="similarity">
    <text evidence="1 3">Belongs to the type-B carboxylesterase/lipase family.</text>
</comment>
<keyword evidence="2 3" id="KW-0378">Hydrolase</keyword>
<sequence length="547" mass="59128">MVSTRLLPYFTLLAGVLKATTAASSDSALNVVDLGYIKYRGNLSYPDTVAYLGVPYAEPPVGARRWRAPLALNTSRVLSEAGGQTVNLTTNPDFCIQGSTGAGDAGGAGSEDCLKLNIYAPAGAKKGDNLPVLVYIHGGGYVYGNPANWPFDHWIHQSPNVVIASVYYRLDSIGFLTVPEFETEGLGDLNAGFLDQIQALKFVNEHIASFGGDPSKVTINGQSAGGSSVELHLTANTGRNLFHQAIAQSVYRTPLPTPEQQRPMFDYYAEQAGCGTGSVATKVACLRQADVSALSHAQDLVMYNFTGLYNSFHPVVDGKLFTETPTISLLKGNFADVRVIVGSTSNETLSGGDNITQALKEYFPGLTQTDLQQFLEVYPESDFDNATQRFEVATGEPDVRCGRSIIGLAAAQKSKAFTYRYNQRPSTQAADDTEVHHSAENWMMFRGTSTGFNGTTTFQPQTPQDEAFAAELIAYWLSFVRAGDPNTFKLDRSPEWPAYTVGGKKRIVLQEPKTNDTSVSGSVAEQEPKLETSRCAFVAGKAVHQQA</sequence>
<organism evidence="5">
    <name type="scientific">Dichomitus squalens</name>
    <dbReference type="NCBI Taxonomy" id="114155"/>
    <lineage>
        <taxon>Eukaryota</taxon>
        <taxon>Fungi</taxon>
        <taxon>Dikarya</taxon>
        <taxon>Basidiomycota</taxon>
        <taxon>Agaricomycotina</taxon>
        <taxon>Agaricomycetes</taxon>
        <taxon>Polyporales</taxon>
        <taxon>Polyporaceae</taxon>
        <taxon>Dichomitus</taxon>
    </lineage>
</organism>
<dbReference type="GO" id="GO:0016787">
    <property type="term" value="F:hydrolase activity"/>
    <property type="evidence" value="ECO:0007669"/>
    <property type="project" value="UniProtKB-KW"/>
</dbReference>
<dbReference type="EMBL" id="ML143456">
    <property type="protein sequence ID" value="TBU25745.1"/>
    <property type="molecule type" value="Genomic_DNA"/>
</dbReference>
<dbReference type="InterPro" id="IPR029058">
    <property type="entry name" value="AB_hydrolase_fold"/>
</dbReference>
<accession>A0A4Q9MEJ5</accession>
<dbReference type="SUPFAM" id="SSF53474">
    <property type="entry name" value="alpha/beta-Hydrolases"/>
    <property type="match status" value="1"/>
</dbReference>
<dbReference type="InterPro" id="IPR019826">
    <property type="entry name" value="Carboxylesterase_B_AS"/>
</dbReference>
<dbReference type="PROSITE" id="PS00122">
    <property type="entry name" value="CARBOXYLESTERASE_B_1"/>
    <property type="match status" value="1"/>
</dbReference>
<reference evidence="5" key="1">
    <citation type="submission" date="2019-01" db="EMBL/GenBank/DDBJ databases">
        <title>Draft genome sequences of three monokaryotic isolates of the white-rot basidiomycete fungus Dichomitus squalens.</title>
        <authorList>
            <consortium name="DOE Joint Genome Institute"/>
            <person name="Lopez S.C."/>
            <person name="Andreopoulos B."/>
            <person name="Pangilinan J."/>
            <person name="Lipzen A."/>
            <person name="Riley R."/>
            <person name="Ahrendt S."/>
            <person name="Ng V."/>
            <person name="Barry K."/>
            <person name="Daum C."/>
            <person name="Grigoriev I.V."/>
            <person name="Hilden K.S."/>
            <person name="Makela M.R."/>
            <person name="de Vries R.P."/>
        </authorList>
    </citation>
    <scope>NUCLEOTIDE SEQUENCE [LARGE SCALE GENOMIC DNA]</scope>
    <source>
        <strain evidence="5">OM18370.1</strain>
    </source>
</reference>
<evidence type="ECO:0000256" key="2">
    <source>
        <dbReference type="ARBA" id="ARBA00022801"/>
    </source>
</evidence>
<evidence type="ECO:0000313" key="5">
    <source>
        <dbReference type="EMBL" id="TBU25745.1"/>
    </source>
</evidence>
<dbReference type="OrthoDB" id="408631at2759"/>
<feature type="signal peptide" evidence="3">
    <location>
        <begin position="1"/>
        <end position="22"/>
    </location>
</feature>
<dbReference type="Pfam" id="PF00135">
    <property type="entry name" value="COesterase"/>
    <property type="match status" value="1"/>
</dbReference>
<gene>
    <name evidence="5" type="ORF">BD311DRAFT_669031</name>
</gene>
<name>A0A4Q9MEJ5_9APHY</name>
<evidence type="ECO:0000256" key="1">
    <source>
        <dbReference type="ARBA" id="ARBA00005964"/>
    </source>
</evidence>